<dbReference type="Pfam" id="PF01381">
    <property type="entry name" value="HTH_3"/>
    <property type="match status" value="1"/>
</dbReference>
<reference evidence="4" key="1">
    <citation type="submission" date="2016-10" db="EMBL/GenBank/DDBJ databases">
        <authorList>
            <person name="Varghese N."/>
        </authorList>
    </citation>
    <scope>NUCLEOTIDE SEQUENCE [LARGE SCALE GENOMIC DNA]</scope>
    <source>
        <strain evidence="4">GAS106B</strain>
    </source>
</reference>
<dbReference type="GO" id="GO:0003677">
    <property type="term" value="F:DNA binding"/>
    <property type="evidence" value="ECO:0007669"/>
    <property type="project" value="UniProtKB-KW"/>
</dbReference>
<dbReference type="InterPro" id="IPR001387">
    <property type="entry name" value="Cro/C1-type_HTH"/>
</dbReference>
<keyword evidence="1" id="KW-0238">DNA-binding</keyword>
<evidence type="ECO:0000256" key="1">
    <source>
        <dbReference type="ARBA" id="ARBA00023125"/>
    </source>
</evidence>
<sequence>MLGRALAKARIESGRTQEQVANHLGVDTQTISRQERGTNWPTLSRLIEFSDLYEIPVVTLLTPPSPETGLIGKLNEQLNNLDKEDRTLALHLMSDVCARLVKARTQRKR</sequence>
<dbReference type="PROSITE" id="PS50943">
    <property type="entry name" value="HTH_CROC1"/>
    <property type="match status" value="1"/>
</dbReference>
<dbReference type="SUPFAM" id="SSF47413">
    <property type="entry name" value="lambda repressor-like DNA-binding domains"/>
    <property type="match status" value="1"/>
</dbReference>
<dbReference type="AlphaFoldDB" id="A0A1H1JMM8"/>
<keyword evidence="4" id="KW-1185">Reference proteome</keyword>
<dbReference type="Proteomes" id="UP000183487">
    <property type="component" value="Unassembled WGS sequence"/>
</dbReference>
<evidence type="ECO:0000313" key="3">
    <source>
        <dbReference type="EMBL" id="SDR51281.1"/>
    </source>
</evidence>
<dbReference type="InterPro" id="IPR010982">
    <property type="entry name" value="Lambda_DNA-bd_dom_sf"/>
</dbReference>
<dbReference type="PANTHER" id="PTHR46558">
    <property type="entry name" value="TRACRIPTIONAL REGULATORY PROTEIN-RELATED-RELATED"/>
    <property type="match status" value="1"/>
</dbReference>
<dbReference type="CDD" id="cd00093">
    <property type="entry name" value="HTH_XRE"/>
    <property type="match status" value="1"/>
</dbReference>
<gene>
    <name evidence="3" type="ORF">SAMN05443245_6882</name>
</gene>
<evidence type="ECO:0000259" key="2">
    <source>
        <dbReference type="PROSITE" id="PS50943"/>
    </source>
</evidence>
<organism evidence="3 4">
    <name type="scientific">Paraburkholderia fungorum</name>
    <dbReference type="NCBI Taxonomy" id="134537"/>
    <lineage>
        <taxon>Bacteria</taxon>
        <taxon>Pseudomonadati</taxon>
        <taxon>Pseudomonadota</taxon>
        <taxon>Betaproteobacteria</taxon>
        <taxon>Burkholderiales</taxon>
        <taxon>Burkholderiaceae</taxon>
        <taxon>Paraburkholderia</taxon>
    </lineage>
</organism>
<feature type="domain" description="HTH cro/C1-type" evidence="2">
    <location>
        <begin position="6"/>
        <end position="60"/>
    </location>
</feature>
<evidence type="ECO:0000313" key="4">
    <source>
        <dbReference type="Proteomes" id="UP000183487"/>
    </source>
</evidence>
<dbReference type="PANTHER" id="PTHR46558:SF4">
    <property type="entry name" value="DNA-BIDING PHAGE PROTEIN"/>
    <property type="match status" value="1"/>
</dbReference>
<proteinExistence type="predicted"/>
<name>A0A1H1JMM8_9BURK</name>
<dbReference type="EMBL" id="FNKP01000003">
    <property type="protein sequence ID" value="SDR51281.1"/>
    <property type="molecule type" value="Genomic_DNA"/>
</dbReference>
<accession>A0A1H1JMM8</accession>
<dbReference type="SMART" id="SM00530">
    <property type="entry name" value="HTH_XRE"/>
    <property type="match status" value="1"/>
</dbReference>
<dbReference type="Gene3D" id="1.10.260.40">
    <property type="entry name" value="lambda repressor-like DNA-binding domains"/>
    <property type="match status" value="1"/>
</dbReference>
<protein>
    <submittedName>
        <fullName evidence="3">Helix-turn-helix</fullName>
    </submittedName>
</protein>